<name>A0A1F5XCV9_9BACT</name>
<dbReference type="InterPro" id="IPR016040">
    <property type="entry name" value="NAD(P)-bd_dom"/>
</dbReference>
<evidence type="ECO:0000259" key="8">
    <source>
        <dbReference type="Pfam" id="PF16363"/>
    </source>
</evidence>
<dbReference type="SUPFAM" id="SSF51735">
    <property type="entry name" value="NAD(P)-binding Rossmann-fold domains"/>
    <property type="match status" value="1"/>
</dbReference>
<comment type="similarity">
    <text evidence="3 7">Belongs to the NAD(P)-dependent epimerase/dehydratase family. GDP-mannose 4,6-dehydratase subfamily.</text>
</comment>
<keyword evidence="5 7" id="KW-0456">Lyase</keyword>
<feature type="domain" description="NAD(P)-binding" evidence="8">
    <location>
        <begin position="8"/>
        <end position="320"/>
    </location>
</feature>
<dbReference type="Pfam" id="PF16363">
    <property type="entry name" value="GDP_Man_Dehyd"/>
    <property type="match status" value="1"/>
</dbReference>
<dbReference type="EC" id="4.2.1.47" evidence="4 7"/>
<dbReference type="CDD" id="cd05260">
    <property type="entry name" value="GDP_MD_SDR_e"/>
    <property type="match status" value="1"/>
</dbReference>
<dbReference type="InterPro" id="IPR006368">
    <property type="entry name" value="GDP_Man_deHydtase"/>
</dbReference>
<dbReference type="Proteomes" id="UP000178405">
    <property type="component" value="Unassembled WGS sequence"/>
</dbReference>
<sequence length="334" mass="37541">MPEHKKALITGITGQDGSYLAELLISKGYDVHGLIRRSSIYNRGRIEHLYQDAQRHNSKFVLHHGDLTDGGNLMSLLLEIKPDEIYNLGAQSHVQTSFEVPEYTSNVVGLGPLRLLEALRHSGLGSKFYQASSSEMFGNTKKVPQDENTEFNPGNPYGIAKLFAHHALARYREGYGMHATSGILFNHESPRRGENFVTRKITTGIAELLAGKRDKIYLGNLETKRDWGYAPEFVNAMWLMLQQEKPDDYVIATGETHSIREFLDEAFGLAGINNWAKYVGIDPIYIRPVDVNILLGDPTKAKEKLGWEPKVKFRELVKIMLEADCQKLGASLPK</sequence>
<dbReference type="AlphaFoldDB" id="A0A1F5XCV9"/>
<comment type="caution">
    <text evidence="7">Lacks conserved residue(s) required for the propagation of feature annotation.</text>
</comment>
<dbReference type="GO" id="GO:0008446">
    <property type="term" value="F:GDP-mannose 4,6-dehydratase activity"/>
    <property type="evidence" value="ECO:0007669"/>
    <property type="project" value="UniProtKB-UniRule"/>
</dbReference>
<evidence type="ECO:0000256" key="7">
    <source>
        <dbReference type="HAMAP-Rule" id="MF_00955"/>
    </source>
</evidence>
<evidence type="ECO:0000256" key="6">
    <source>
        <dbReference type="ARBA" id="ARBA00059383"/>
    </source>
</evidence>
<evidence type="ECO:0000256" key="1">
    <source>
        <dbReference type="ARBA" id="ARBA00000188"/>
    </source>
</evidence>
<dbReference type="GO" id="GO:0070401">
    <property type="term" value="F:NADP+ binding"/>
    <property type="evidence" value="ECO:0007669"/>
    <property type="project" value="UniProtKB-UniRule"/>
</dbReference>
<dbReference type="PANTHER" id="PTHR43715:SF1">
    <property type="entry name" value="GDP-MANNOSE 4,6 DEHYDRATASE"/>
    <property type="match status" value="1"/>
</dbReference>
<evidence type="ECO:0000313" key="9">
    <source>
        <dbReference type="EMBL" id="OGF85647.1"/>
    </source>
</evidence>
<dbReference type="PANTHER" id="PTHR43715">
    <property type="entry name" value="GDP-MANNOSE 4,6-DEHYDRATASE"/>
    <property type="match status" value="1"/>
</dbReference>
<proteinExistence type="inferred from homology"/>
<evidence type="ECO:0000256" key="3">
    <source>
        <dbReference type="ARBA" id="ARBA00009263"/>
    </source>
</evidence>
<dbReference type="HAMAP" id="MF_00955">
    <property type="entry name" value="GDP_Man_dehydratase"/>
    <property type="match status" value="1"/>
</dbReference>
<gene>
    <name evidence="7" type="primary">gmd</name>
    <name evidence="9" type="ORF">A2Z63_01090</name>
</gene>
<evidence type="ECO:0000256" key="2">
    <source>
        <dbReference type="ARBA" id="ARBA00001937"/>
    </source>
</evidence>
<dbReference type="Gene3D" id="3.40.50.720">
    <property type="entry name" value="NAD(P)-binding Rossmann-like Domain"/>
    <property type="match status" value="1"/>
</dbReference>
<organism evidence="9 10">
    <name type="scientific">Candidatus Giovannonibacteria bacterium RIFCSPLOWO2_02_44_8</name>
    <dbReference type="NCBI Taxonomy" id="1798355"/>
    <lineage>
        <taxon>Bacteria</taxon>
        <taxon>Candidatus Giovannoniibacteriota</taxon>
    </lineage>
</organism>
<evidence type="ECO:0000256" key="5">
    <source>
        <dbReference type="ARBA" id="ARBA00023239"/>
    </source>
</evidence>
<dbReference type="NCBIfam" id="TIGR01472">
    <property type="entry name" value="gmd"/>
    <property type="match status" value="1"/>
</dbReference>
<comment type="caution">
    <text evidence="9">The sequence shown here is derived from an EMBL/GenBank/DDBJ whole genome shotgun (WGS) entry which is preliminary data.</text>
</comment>
<evidence type="ECO:0000313" key="10">
    <source>
        <dbReference type="Proteomes" id="UP000178405"/>
    </source>
</evidence>
<evidence type="ECO:0000256" key="4">
    <source>
        <dbReference type="ARBA" id="ARBA00011989"/>
    </source>
</evidence>
<dbReference type="Gene3D" id="3.90.25.10">
    <property type="entry name" value="UDP-galactose 4-epimerase, domain 1"/>
    <property type="match status" value="1"/>
</dbReference>
<comment type="function">
    <text evidence="6 7">Catalyzes the conversion of GDP-D-mannose to GDP-4-dehydro-6-deoxy-D-mannose.</text>
</comment>
<reference evidence="9 10" key="1">
    <citation type="journal article" date="2016" name="Nat. Commun.">
        <title>Thousands of microbial genomes shed light on interconnected biogeochemical processes in an aquifer system.</title>
        <authorList>
            <person name="Anantharaman K."/>
            <person name="Brown C.T."/>
            <person name="Hug L.A."/>
            <person name="Sharon I."/>
            <person name="Castelle C.J."/>
            <person name="Probst A.J."/>
            <person name="Thomas B.C."/>
            <person name="Singh A."/>
            <person name="Wilkins M.J."/>
            <person name="Karaoz U."/>
            <person name="Brodie E.L."/>
            <person name="Williams K.H."/>
            <person name="Hubbard S.S."/>
            <person name="Banfield J.F."/>
        </authorList>
    </citation>
    <scope>NUCLEOTIDE SEQUENCE [LARGE SCALE GENOMIC DNA]</scope>
</reference>
<dbReference type="FunFam" id="3.40.50.720:FF:000924">
    <property type="entry name" value="GDP-mannose 4,6 dehydratase"/>
    <property type="match status" value="1"/>
</dbReference>
<protein>
    <recommendedName>
        <fullName evidence="4 7">GDP-mannose 4,6-dehydratase</fullName>
        <ecNumber evidence="4 7">4.2.1.47</ecNumber>
    </recommendedName>
    <alternativeName>
        <fullName evidence="7">GDP-D-mannose dehydratase</fullName>
    </alternativeName>
</protein>
<dbReference type="InterPro" id="IPR036291">
    <property type="entry name" value="NAD(P)-bd_dom_sf"/>
</dbReference>
<dbReference type="EMBL" id="MFIH01000018">
    <property type="protein sequence ID" value="OGF85647.1"/>
    <property type="molecule type" value="Genomic_DNA"/>
</dbReference>
<comment type="cofactor">
    <cofactor evidence="2 7">
        <name>NADP(+)</name>
        <dbReference type="ChEBI" id="CHEBI:58349"/>
    </cofactor>
</comment>
<accession>A0A1F5XCV9</accession>
<comment type="catalytic activity">
    <reaction evidence="1 7">
        <text>GDP-alpha-D-mannose = GDP-4-dehydro-alpha-D-rhamnose + H2O</text>
        <dbReference type="Rhea" id="RHEA:23820"/>
        <dbReference type="ChEBI" id="CHEBI:15377"/>
        <dbReference type="ChEBI" id="CHEBI:57527"/>
        <dbReference type="ChEBI" id="CHEBI:57964"/>
        <dbReference type="EC" id="4.2.1.47"/>
    </reaction>
</comment>
<keyword evidence="7" id="KW-0521">NADP</keyword>
<dbReference type="GO" id="GO:0042351">
    <property type="term" value="P:'de novo' GDP-L-fucose biosynthetic process"/>
    <property type="evidence" value="ECO:0007669"/>
    <property type="project" value="TreeGrafter"/>
</dbReference>